<comment type="caution">
    <text evidence="1">The sequence shown here is derived from an EMBL/GenBank/DDBJ whole genome shotgun (WGS) entry which is preliminary data.</text>
</comment>
<organism evidence="1 2">
    <name type="scientific">Parabacteroides chinchillae</name>
    <dbReference type="NCBI Taxonomy" id="871327"/>
    <lineage>
        <taxon>Bacteria</taxon>
        <taxon>Pseudomonadati</taxon>
        <taxon>Bacteroidota</taxon>
        <taxon>Bacteroidia</taxon>
        <taxon>Bacteroidales</taxon>
        <taxon>Tannerellaceae</taxon>
        <taxon>Parabacteroides</taxon>
    </lineage>
</organism>
<evidence type="ECO:0000313" key="1">
    <source>
        <dbReference type="EMBL" id="SEF87044.1"/>
    </source>
</evidence>
<gene>
    <name evidence="1" type="ORF">SAMN05444001_108144</name>
</gene>
<protein>
    <submittedName>
        <fullName evidence="1">Uncharacterized protein</fullName>
    </submittedName>
</protein>
<dbReference type="EMBL" id="FNVS01000008">
    <property type="protein sequence ID" value="SEF87044.1"/>
    <property type="molecule type" value="Genomic_DNA"/>
</dbReference>
<keyword evidence="2" id="KW-1185">Reference proteome</keyword>
<name>A0A8G2BWF8_9BACT</name>
<proteinExistence type="predicted"/>
<dbReference type="Proteomes" id="UP000236725">
    <property type="component" value="Unassembled WGS sequence"/>
</dbReference>
<dbReference type="AlphaFoldDB" id="A0A8G2BWF8"/>
<sequence length="196" mass="23138">MSFQYNTFDTAYSEIININLFRFHIAKTKEDVYIINELFRKSSSFSNFKNAIFELFPNYDIQSLQNEYSYAVNACLLGSTYWRLKGKSKLFPYWRIDTIRDREYPVEFDLIDGIILSSDLDAWNSIFPPNFSGDISYVTPCMAHEVDHIDHHLMNERLKQFQSTTFWKECTLKGFGINRAIIELANKENEQYLLSL</sequence>
<reference evidence="1 2" key="1">
    <citation type="submission" date="2016-10" db="EMBL/GenBank/DDBJ databases">
        <authorList>
            <person name="Varghese N."/>
            <person name="Submissions S."/>
        </authorList>
    </citation>
    <scope>NUCLEOTIDE SEQUENCE [LARGE SCALE GENOMIC DNA]</scope>
    <source>
        <strain evidence="1 2">DSM 29073</strain>
    </source>
</reference>
<dbReference type="RefSeq" id="WP_103983333.1">
    <property type="nucleotide sequence ID" value="NZ_FNVS01000008.1"/>
</dbReference>
<evidence type="ECO:0000313" key="2">
    <source>
        <dbReference type="Proteomes" id="UP000236725"/>
    </source>
</evidence>
<accession>A0A8G2BWF8</accession>